<reference evidence="2 3" key="1">
    <citation type="submission" date="2020-03" db="EMBL/GenBank/DDBJ databases">
        <title>Metabolic flexibility allows generalist bacteria to become dominant in a frequently disturbed ecosystem.</title>
        <authorList>
            <person name="Chen Y.-J."/>
            <person name="Leung P.M."/>
            <person name="Bay S.K."/>
            <person name="Hugenholtz P."/>
            <person name="Kessler A.J."/>
            <person name="Shelley G."/>
            <person name="Waite D.W."/>
            <person name="Cook P.L."/>
            <person name="Greening C."/>
        </authorList>
    </citation>
    <scope>NUCLEOTIDE SEQUENCE [LARGE SCALE GENOMIC DNA]</scope>
    <source>
        <strain evidence="2">SS_bin_28</strain>
    </source>
</reference>
<gene>
    <name evidence="2" type="ORF">HKN21_17130</name>
</gene>
<evidence type="ECO:0000313" key="3">
    <source>
        <dbReference type="Proteomes" id="UP000547674"/>
    </source>
</evidence>
<organism evidence="2 3">
    <name type="scientific">Eiseniibacteriota bacterium</name>
    <dbReference type="NCBI Taxonomy" id="2212470"/>
    <lineage>
        <taxon>Bacteria</taxon>
        <taxon>Candidatus Eiseniibacteriota</taxon>
    </lineage>
</organism>
<evidence type="ECO:0000313" key="2">
    <source>
        <dbReference type="EMBL" id="NNF08488.1"/>
    </source>
</evidence>
<accession>A0A7Y2EHB1</accession>
<keyword evidence="1" id="KW-0732">Signal</keyword>
<dbReference type="EMBL" id="JABDJR010000685">
    <property type="protein sequence ID" value="NNF08488.1"/>
    <property type="molecule type" value="Genomic_DNA"/>
</dbReference>
<sequence length="274" mass="29459">MKLSKRLLLILGLTLGLTAMGCSEDGSDDGMSPEDGPPDILAPDINTTVNFNSNDTNAQAAQSQVSSSLLSANAQAQSSSAFLSPLSNSAWGNQSSGCYSQVNTSQGCTIRYEVCETASLYTWGATWNGTCGGQTYTNFTVFSGQSNLDGTQGSWSFYNPLDTDEITVSVSWTSNLAGTMGSWTYYAGDLTADIIATLTWEETGDGGSSIVWEFPEVIRWEFSANAAGNQGTWTSYRWEDPAWIIASEILWNADGTGSWTTYDNEGVPTTQTWN</sequence>
<evidence type="ECO:0000256" key="1">
    <source>
        <dbReference type="SAM" id="SignalP"/>
    </source>
</evidence>
<dbReference type="Proteomes" id="UP000547674">
    <property type="component" value="Unassembled WGS sequence"/>
</dbReference>
<feature type="chain" id="PRO_5031269830" evidence="1">
    <location>
        <begin position="22"/>
        <end position="274"/>
    </location>
</feature>
<name>A0A7Y2EHB1_UNCEI</name>
<dbReference type="AlphaFoldDB" id="A0A7Y2EHB1"/>
<feature type="signal peptide" evidence="1">
    <location>
        <begin position="1"/>
        <end position="21"/>
    </location>
</feature>
<dbReference type="PROSITE" id="PS51257">
    <property type="entry name" value="PROKAR_LIPOPROTEIN"/>
    <property type="match status" value="1"/>
</dbReference>
<proteinExistence type="predicted"/>
<comment type="caution">
    <text evidence="2">The sequence shown here is derived from an EMBL/GenBank/DDBJ whole genome shotgun (WGS) entry which is preliminary data.</text>
</comment>
<protein>
    <submittedName>
        <fullName evidence="2">Uncharacterized protein</fullName>
    </submittedName>
</protein>